<reference evidence="1 2" key="1">
    <citation type="journal article" date="2022" name="Nat. Ecol. Evol.">
        <title>A masculinizing supergene underlies an exaggerated male reproductive morph in a spider.</title>
        <authorList>
            <person name="Hendrickx F."/>
            <person name="De Corte Z."/>
            <person name="Sonet G."/>
            <person name="Van Belleghem S.M."/>
            <person name="Kostlbacher S."/>
            <person name="Vangestel C."/>
        </authorList>
    </citation>
    <scope>NUCLEOTIDE SEQUENCE [LARGE SCALE GENOMIC DNA]</scope>
    <source>
        <strain evidence="1">W744_W776</strain>
    </source>
</reference>
<evidence type="ECO:0000313" key="1">
    <source>
        <dbReference type="EMBL" id="KAG8171285.1"/>
    </source>
</evidence>
<name>A0AAV6THC8_9ARAC</name>
<evidence type="ECO:0000313" key="2">
    <source>
        <dbReference type="Proteomes" id="UP000827092"/>
    </source>
</evidence>
<dbReference type="EMBL" id="JAFNEN010004200">
    <property type="protein sequence ID" value="KAG8171285.1"/>
    <property type="molecule type" value="Genomic_DNA"/>
</dbReference>
<dbReference type="Proteomes" id="UP000827092">
    <property type="component" value="Unassembled WGS sequence"/>
</dbReference>
<accession>A0AAV6THC8</accession>
<dbReference type="AlphaFoldDB" id="A0AAV6THC8"/>
<proteinExistence type="predicted"/>
<keyword evidence="2" id="KW-1185">Reference proteome</keyword>
<gene>
    <name evidence="1" type="ORF">JTE90_027173</name>
</gene>
<protein>
    <submittedName>
        <fullName evidence="1">Uncharacterized protein</fullName>
    </submittedName>
</protein>
<organism evidence="1 2">
    <name type="scientific">Oedothorax gibbosus</name>
    <dbReference type="NCBI Taxonomy" id="931172"/>
    <lineage>
        <taxon>Eukaryota</taxon>
        <taxon>Metazoa</taxon>
        <taxon>Ecdysozoa</taxon>
        <taxon>Arthropoda</taxon>
        <taxon>Chelicerata</taxon>
        <taxon>Arachnida</taxon>
        <taxon>Araneae</taxon>
        <taxon>Araneomorphae</taxon>
        <taxon>Entelegynae</taxon>
        <taxon>Araneoidea</taxon>
        <taxon>Linyphiidae</taxon>
        <taxon>Erigoninae</taxon>
        <taxon>Oedothorax</taxon>
    </lineage>
</organism>
<comment type="caution">
    <text evidence="1">The sequence shown here is derived from an EMBL/GenBank/DDBJ whole genome shotgun (WGS) entry which is preliminary data.</text>
</comment>
<sequence length="230" mass="26691">MDSPLSYRNPRPLYVWQDTCRKLHVLHCRQRLDHQSACVCHQELESVLQSHLPFVWLRITESGTHEASCPRITSLCSCRYNGFPNYVQVQHAIHRIDCLVKTCDGTCTLDHLLPASVYIPPSMPPRNSLWWCEHNQFLHVFPCRGDMPCQCTQTLFACGYYRVRLSIHGPHVTQCPRSVDIGPYAKDPFHLCQCFKLLKEQYPRSSTRQDIDDDDMATAFNHLYCHVNES</sequence>